<sequence length="107" mass="12283">MLVKMTGFVNCKGPDSILVKKEICGSFNSYLRGKFSKFVSSRHGVKAKLPYRLDYMNKMGQRIVQVIEKEDLEIINKKYKNPVAIPYKVELADVKLGDLLEKLPEIF</sequence>
<evidence type="ECO:0000313" key="2">
    <source>
        <dbReference type="Proteomes" id="UP000325440"/>
    </source>
</evidence>
<evidence type="ECO:0000313" key="1">
    <source>
        <dbReference type="EMBL" id="VVC34338.1"/>
    </source>
</evidence>
<dbReference type="AlphaFoldDB" id="A0A5E4MY13"/>
<dbReference type="EMBL" id="CABPRJ010000991">
    <property type="protein sequence ID" value="VVC34338.1"/>
    <property type="molecule type" value="Genomic_DNA"/>
</dbReference>
<gene>
    <name evidence="1" type="ORF">CINCED_3A005976</name>
</gene>
<keyword evidence="2" id="KW-1185">Reference proteome</keyword>
<dbReference type="OrthoDB" id="8174150at2759"/>
<accession>A0A5E4MY13</accession>
<name>A0A5E4MY13_9HEMI</name>
<dbReference type="Proteomes" id="UP000325440">
    <property type="component" value="Unassembled WGS sequence"/>
</dbReference>
<organism evidence="1 2">
    <name type="scientific">Cinara cedri</name>
    <dbReference type="NCBI Taxonomy" id="506608"/>
    <lineage>
        <taxon>Eukaryota</taxon>
        <taxon>Metazoa</taxon>
        <taxon>Ecdysozoa</taxon>
        <taxon>Arthropoda</taxon>
        <taxon>Hexapoda</taxon>
        <taxon>Insecta</taxon>
        <taxon>Pterygota</taxon>
        <taxon>Neoptera</taxon>
        <taxon>Paraneoptera</taxon>
        <taxon>Hemiptera</taxon>
        <taxon>Sternorrhyncha</taxon>
        <taxon>Aphidomorpha</taxon>
        <taxon>Aphidoidea</taxon>
        <taxon>Aphididae</taxon>
        <taxon>Lachninae</taxon>
        <taxon>Cinara</taxon>
    </lineage>
</organism>
<proteinExistence type="predicted"/>
<protein>
    <submittedName>
        <fullName evidence="1">Uncharacterized protein</fullName>
    </submittedName>
</protein>
<reference evidence="1 2" key="1">
    <citation type="submission" date="2019-08" db="EMBL/GenBank/DDBJ databases">
        <authorList>
            <person name="Alioto T."/>
            <person name="Alioto T."/>
            <person name="Gomez Garrido J."/>
        </authorList>
    </citation>
    <scope>NUCLEOTIDE SEQUENCE [LARGE SCALE GENOMIC DNA]</scope>
</reference>